<reference evidence="2 3" key="2">
    <citation type="journal article" date="2013" name="Plant Cell Physiol.">
        <title>Rice Annotation Project Database (RAP-DB): an integrative and interactive database for rice genomics.</title>
        <authorList>
            <person name="Sakai H."/>
            <person name="Lee S.S."/>
            <person name="Tanaka T."/>
            <person name="Numa H."/>
            <person name="Kim J."/>
            <person name="Kawahara Y."/>
            <person name="Wakimoto H."/>
            <person name="Yang C.C."/>
            <person name="Iwamoto M."/>
            <person name="Abe T."/>
            <person name="Yamada Y."/>
            <person name="Muto A."/>
            <person name="Inokuchi H."/>
            <person name="Ikemura T."/>
            <person name="Matsumoto T."/>
            <person name="Sasaki T."/>
            <person name="Itoh T."/>
        </authorList>
    </citation>
    <scope>NUCLEOTIDE SEQUENCE [LARGE SCALE GENOMIC DNA]</scope>
    <source>
        <strain evidence="3">cv. Nipponbare</strain>
    </source>
</reference>
<organism evidence="2 3">
    <name type="scientific">Oryza sativa subsp. japonica</name>
    <name type="common">Rice</name>
    <dbReference type="NCBI Taxonomy" id="39947"/>
    <lineage>
        <taxon>Eukaryota</taxon>
        <taxon>Viridiplantae</taxon>
        <taxon>Streptophyta</taxon>
        <taxon>Embryophyta</taxon>
        <taxon>Tracheophyta</taxon>
        <taxon>Spermatophyta</taxon>
        <taxon>Magnoliopsida</taxon>
        <taxon>Liliopsida</taxon>
        <taxon>Poales</taxon>
        <taxon>Poaceae</taxon>
        <taxon>BOP clade</taxon>
        <taxon>Oryzoideae</taxon>
        <taxon>Oryzeae</taxon>
        <taxon>Oryzinae</taxon>
        <taxon>Oryza</taxon>
        <taxon>Oryza sativa</taxon>
    </lineage>
</organism>
<evidence type="ECO:0000313" key="2">
    <source>
        <dbReference type="EMBL" id="BAT11713.1"/>
    </source>
</evidence>
<reference evidence="2 3" key="3">
    <citation type="journal article" date="2013" name="Rice">
        <title>Improvement of the Oryza sativa Nipponbare reference genome using next generation sequence and optical map data.</title>
        <authorList>
            <person name="Kawahara Y."/>
            <person name="de la Bastide M."/>
            <person name="Hamilton J.P."/>
            <person name="Kanamori H."/>
            <person name="McCombie W.R."/>
            <person name="Ouyang S."/>
            <person name="Schwartz D.C."/>
            <person name="Tanaka T."/>
            <person name="Wu J."/>
            <person name="Zhou S."/>
            <person name="Childs K.L."/>
            <person name="Davidson R.M."/>
            <person name="Lin H."/>
            <person name="Quesada-Ocampo L."/>
            <person name="Vaillancourt B."/>
            <person name="Sakai H."/>
            <person name="Lee S.S."/>
            <person name="Kim J."/>
            <person name="Numa H."/>
            <person name="Itoh T."/>
            <person name="Buell C.R."/>
            <person name="Matsumoto T."/>
        </authorList>
    </citation>
    <scope>NUCLEOTIDE SEQUENCE [LARGE SCALE GENOMIC DNA]</scope>
    <source>
        <strain evidence="3">cv. Nipponbare</strain>
    </source>
</reference>
<feature type="region of interest" description="Disordered" evidence="1">
    <location>
        <begin position="27"/>
        <end position="91"/>
    </location>
</feature>
<feature type="non-terminal residue" evidence="2">
    <location>
        <position position="91"/>
    </location>
</feature>
<dbReference type="Gramene" id="Os10t0521801-00">
    <property type="protein sequence ID" value="Os10t0521801-00"/>
    <property type="gene ID" value="Os10g0521801"/>
</dbReference>
<dbReference type="PaxDb" id="39947-A0A0P0XWZ2"/>
<evidence type="ECO:0000256" key="1">
    <source>
        <dbReference type="SAM" id="MobiDB-lite"/>
    </source>
</evidence>
<dbReference type="AlphaFoldDB" id="A0A0P0XWZ2"/>
<accession>A0A0P0XWZ2</accession>
<dbReference type="EMBL" id="AP014966">
    <property type="protein sequence ID" value="BAT11713.1"/>
    <property type="molecule type" value="Genomic_DNA"/>
</dbReference>
<evidence type="ECO:0000313" key="3">
    <source>
        <dbReference type="Proteomes" id="UP000059680"/>
    </source>
</evidence>
<keyword evidence="3" id="KW-1185">Reference proteome</keyword>
<reference evidence="3" key="1">
    <citation type="journal article" date="2005" name="Nature">
        <title>The map-based sequence of the rice genome.</title>
        <authorList>
            <consortium name="International rice genome sequencing project (IRGSP)"/>
            <person name="Matsumoto T."/>
            <person name="Wu J."/>
            <person name="Kanamori H."/>
            <person name="Katayose Y."/>
            <person name="Fujisawa M."/>
            <person name="Namiki N."/>
            <person name="Mizuno H."/>
            <person name="Yamamoto K."/>
            <person name="Antonio B.A."/>
            <person name="Baba T."/>
            <person name="Sakata K."/>
            <person name="Nagamura Y."/>
            <person name="Aoki H."/>
            <person name="Arikawa K."/>
            <person name="Arita K."/>
            <person name="Bito T."/>
            <person name="Chiden Y."/>
            <person name="Fujitsuka N."/>
            <person name="Fukunaka R."/>
            <person name="Hamada M."/>
            <person name="Harada C."/>
            <person name="Hayashi A."/>
            <person name="Hijishita S."/>
            <person name="Honda M."/>
            <person name="Hosokawa S."/>
            <person name="Ichikawa Y."/>
            <person name="Idonuma A."/>
            <person name="Iijima M."/>
            <person name="Ikeda M."/>
            <person name="Ikeno M."/>
            <person name="Ito K."/>
            <person name="Ito S."/>
            <person name="Ito T."/>
            <person name="Ito Y."/>
            <person name="Ito Y."/>
            <person name="Iwabuchi A."/>
            <person name="Kamiya K."/>
            <person name="Karasawa W."/>
            <person name="Kurita K."/>
            <person name="Katagiri S."/>
            <person name="Kikuta A."/>
            <person name="Kobayashi H."/>
            <person name="Kobayashi N."/>
            <person name="Machita K."/>
            <person name="Maehara T."/>
            <person name="Masukawa M."/>
            <person name="Mizubayashi T."/>
            <person name="Mukai Y."/>
            <person name="Nagasaki H."/>
            <person name="Nagata Y."/>
            <person name="Naito S."/>
            <person name="Nakashima M."/>
            <person name="Nakama Y."/>
            <person name="Nakamichi Y."/>
            <person name="Nakamura M."/>
            <person name="Meguro A."/>
            <person name="Negishi M."/>
            <person name="Ohta I."/>
            <person name="Ohta T."/>
            <person name="Okamoto M."/>
            <person name="Ono N."/>
            <person name="Saji S."/>
            <person name="Sakaguchi M."/>
            <person name="Sakai K."/>
            <person name="Shibata M."/>
            <person name="Shimokawa T."/>
            <person name="Song J."/>
            <person name="Takazaki Y."/>
            <person name="Terasawa K."/>
            <person name="Tsugane M."/>
            <person name="Tsuji K."/>
            <person name="Ueda S."/>
            <person name="Waki K."/>
            <person name="Yamagata H."/>
            <person name="Yamamoto M."/>
            <person name="Yamamoto S."/>
            <person name="Yamane H."/>
            <person name="Yoshiki S."/>
            <person name="Yoshihara R."/>
            <person name="Yukawa K."/>
            <person name="Zhong H."/>
            <person name="Yano M."/>
            <person name="Yuan Q."/>
            <person name="Ouyang S."/>
            <person name="Liu J."/>
            <person name="Jones K.M."/>
            <person name="Gansberger K."/>
            <person name="Moffat K."/>
            <person name="Hill J."/>
            <person name="Bera J."/>
            <person name="Fadrosh D."/>
            <person name="Jin S."/>
            <person name="Johri S."/>
            <person name="Kim M."/>
            <person name="Overton L."/>
            <person name="Reardon M."/>
            <person name="Tsitrin T."/>
            <person name="Vuong H."/>
            <person name="Weaver B."/>
            <person name="Ciecko A."/>
            <person name="Tallon L."/>
            <person name="Jackson J."/>
            <person name="Pai G."/>
            <person name="Aken S.V."/>
            <person name="Utterback T."/>
            <person name="Reidmuller S."/>
            <person name="Feldblyum T."/>
            <person name="Hsiao J."/>
            <person name="Zismann V."/>
            <person name="Iobst S."/>
            <person name="de Vazeille A.R."/>
            <person name="Buell C.R."/>
            <person name="Ying K."/>
            <person name="Li Y."/>
            <person name="Lu T."/>
            <person name="Huang Y."/>
            <person name="Zhao Q."/>
            <person name="Feng Q."/>
            <person name="Zhang L."/>
            <person name="Zhu J."/>
            <person name="Weng Q."/>
            <person name="Mu J."/>
            <person name="Lu Y."/>
            <person name="Fan D."/>
            <person name="Liu Y."/>
            <person name="Guan J."/>
            <person name="Zhang Y."/>
            <person name="Yu S."/>
            <person name="Liu X."/>
            <person name="Zhang Y."/>
            <person name="Hong G."/>
            <person name="Han B."/>
            <person name="Choisne N."/>
            <person name="Demange N."/>
            <person name="Orjeda G."/>
            <person name="Samain S."/>
            <person name="Cattolico L."/>
            <person name="Pelletier E."/>
            <person name="Couloux A."/>
            <person name="Segurens B."/>
            <person name="Wincker P."/>
            <person name="D'Hont A."/>
            <person name="Scarpelli C."/>
            <person name="Weissenbach J."/>
            <person name="Salanoubat M."/>
            <person name="Quetier F."/>
            <person name="Yu Y."/>
            <person name="Kim H.R."/>
            <person name="Rambo T."/>
            <person name="Currie J."/>
            <person name="Collura K."/>
            <person name="Luo M."/>
            <person name="Yang T."/>
            <person name="Ammiraju J.S.S."/>
            <person name="Engler F."/>
            <person name="Soderlund C."/>
            <person name="Wing R.A."/>
            <person name="Palmer L.E."/>
            <person name="de la Bastide M."/>
            <person name="Spiegel L."/>
            <person name="Nascimento L."/>
            <person name="Zutavern T."/>
            <person name="O'Shaughnessy A."/>
            <person name="Dike S."/>
            <person name="Dedhia N."/>
            <person name="Preston R."/>
            <person name="Balija V."/>
            <person name="McCombie W.R."/>
            <person name="Chow T."/>
            <person name="Chen H."/>
            <person name="Chung M."/>
            <person name="Chen C."/>
            <person name="Shaw J."/>
            <person name="Wu H."/>
            <person name="Hsiao K."/>
            <person name="Chao Y."/>
            <person name="Chu M."/>
            <person name="Cheng C."/>
            <person name="Hour A."/>
            <person name="Lee P."/>
            <person name="Lin S."/>
            <person name="Lin Y."/>
            <person name="Liou J."/>
            <person name="Liu S."/>
            <person name="Hsing Y."/>
            <person name="Raghuvanshi S."/>
            <person name="Mohanty A."/>
            <person name="Bharti A.K."/>
            <person name="Gaur A."/>
            <person name="Gupta V."/>
            <person name="Kumar D."/>
            <person name="Ravi V."/>
            <person name="Vij S."/>
            <person name="Kapur A."/>
            <person name="Khurana P."/>
            <person name="Khurana P."/>
            <person name="Khurana J.P."/>
            <person name="Tyagi A.K."/>
            <person name="Gaikwad K."/>
            <person name="Singh A."/>
            <person name="Dalal V."/>
            <person name="Srivastava S."/>
            <person name="Dixit A."/>
            <person name="Pal A.K."/>
            <person name="Ghazi I.A."/>
            <person name="Yadav M."/>
            <person name="Pandit A."/>
            <person name="Bhargava A."/>
            <person name="Sureshbabu K."/>
            <person name="Batra K."/>
            <person name="Sharma T.R."/>
            <person name="Mohapatra T."/>
            <person name="Singh N.K."/>
            <person name="Messing J."/>
            <person name="Nelson A.B."/>
            <person name="Fuks G."/>
            <person name="Kavchok S."/>
            <person name="Keizer G."/>
            <person name="Linton E."/>
            <person name="Llaca V."/>
            <person name="Song R."/>
            <person name="Tanyolac B."/>
            <person name="Young S."/>
            <person name="Ho-Il K."/>
            <person name="Hahn J.H."/>
            <person name="Sangsakoo G."/>
            <person name="Vanavichit A."/>
            <person name="de Mattos Luiz.A.T."/>
            <person name="Zimmer P.D."/>
            <person name="Malone G."/>
            <person name="Dellagostin O."/>
            <person name="de Oliveira A.C."/>
            <person name="Bevan M."/>
            <person name="Bancroft I."/>
            <person name="Minx P."/>
            <person name="Cordum H."/>
            <person name="Wilson R."/>
            <person name="Cheng Z."/>
            <person name="Jin W."/>
            <person name="Jiang J."/>
            <person name="Leong S.A."/>
            <person name="Iwama H."/>
            <person name="Gojobori T."/>
            <person name="Itoh T."/>
            <person name="Niimura Y."/>
            <person name="Fujii Y."/>
            <person name="Habara T."/>
            <person name="Sakai H."/>
            <person name="Sato Y."/>
            <person name="Wilson G."/>
            <person name="Kumar K."/>
            <person name="McCouch S."/>
            <person name="Juretic N."/>
            <person name="Hoen D."/>
            <person name="Wright S."/>
            <person name="Bruskiewich R."/>
            <person name="Bureau T."/>
            <person name="Miyao A."/>
            <person name="Hirochika H."/>
            <person name="Nishikawa T."/>
            <person name="Kadowaki K."/>
            <person name="Sugiura M."/>
            <person name="Burr B."/>
            <person name="Sasaki T."/>
        </authorList>
    </citation>
    <scope>NUCLEOTIDE SEQUENCE [LARGE SCALE GENOMIC DNA]</scope>
    <source>
        <strain evidence="3">cv. Nipponbare</strain>
    </source>
</reference>
<dbReference type="InParanoid" id="A0A0P0XWZ2"/>
<name>A0A0P0XWZ2_ORYSJ</name>
<proteinExistence type="predicted"/>
<feature type="compositionally biased region" description="Pro residues" evidence="1">
    <location>
        <begin position="70"/>
        <end position="84"/>
    </location>
</feature>
<dbReference type="Proteomes" id="UP000059680">
    <property type="component" value="Chromosome 10"/>
</dbReference>
<gene>
    <name evidence="2" type="ordered locus">Os10g0521801</name>
    <name evidence="2" type="ORF">OSNPB_100521801</name>
</gene>
<sequence length="91" mass="9710">MWLNDYISCSILIEFWSFGARITTRIGDGRAAGGDALEPPHHMHPPSRTHPLPQHPHPTTPGSLTLAAPTPAPPPPPPPPPPAAAPAELRR</sequence>
<protein>
    <submittedName>
        <fullName evidence="2">Os10g0521801 protein</fullName>
    </submittedName>
</protein>